<reference evidence="5 6" key="1">
    <citation type="submission" date="2020-02" db="EMBL/GenBank/DDBJ databases">
        <authorList>
            <person name="Li X.-J."/>
            <person name="Han X.-M."/>
        </authorList>
    </citation>
    <scope>NUCLEOTIDE SEQUENCE [LARGE SCALE GENOMIC DNA]</scope>
    <source>
        <strain evidence="5 6">CCTCC AB 2017055</strain>
    </source>
</reference>
<protein>
    <submittedName>
        <fullName evidence="5">LacI family transcriptional regulator</fullName>
    </submittedName>
</protein>
<dbReference type="Gene3D" id="1.10.260.40">
    <property type="entry name" value="lambda repressor-like DNA-binding domains"/>
    <property type="match status" value="1"/>
</dbReference>
<evidence type="ECO:0000256" key="1">
    <source>
        <dbReference type="ARBA" id="ARBA00023015"/>
    </source>
</evidence>
<dbReference type="PROSITE" id="PS00356">
    <property type="entry name" value="HTH_LACI_1"/>
    <property type="match status" value="1"/>
</dbReference>
<dbReference type="EMBL" id="JAAGOA010000007">
    <property type="protein sequence ID" value="NEE00885.1"/>
    <property type="molecule type" value="Genomic_DNA"/>
</dbReference>
<evidence type="ECO:0000256" key="3">
    <source>
        <dbReference type="ARBA" id="ARBA00023163"/>
    </source>
</evidence>
<dbReference type="Pfam" id="PF13377">
    <property type="entry name" value="Peripla_BP_3"/>
    <property type="match status" value="1"/>
</dbReference>
<dbReference type="GO" id="GO:0000976">
    <property type="term" value="F:transcription cis-regulatory region binding"/>
    <property type="evidence" value="ECO:0007669"/>
    <property type="project" value="TreeGrafter"/>
</dbReference>
<evidence type="ECO:0000256" key="2">
    <source>
        <dbReference type="ARBA" id="ARBA00023125"/>
    </source>
</evidence>
<comment type="caution">
    <text evidence="5">The sequence shown here is derived from an EMBL/GenBank/DDBJ whole genome shotgun (WGS) entry which is preliminary data.</text>
</comment>
<accession>A0A6L9S616</accession>
<dbReference type="CDD" id="cd01392">
    <property type="entry name" value="HTH_LacI"/>
    <property type="match status" value="1"/>
</dbReference>
<dbReference type="CDD" id="cd06267">
    <property type="entry name" value="PBP1_LacI_sugar_binding-like"/>
    <property type="match status" value="1"/>
</dbReference>
<keyword evidence="1" id="KW-0805">Transcription regulation</keyword>
<keyword evidence="3" id="KW-0804">Transcription</keyword>
<evidence type="ECO:0000313" key="6">
    <source>
        <dbReference type="Proteomes" id="UP000475214"/>
    </source>
</evidence>
<dbReference type="Pfam" id="PF00356">
    <property type="entry name" value="LacI"/>
    <property type="match status" value="1"/>
</dbReference>
<gene>
    <name evidence="5" type="ORF">G1H10_11975</name>
</gene>
<dbReference type="InterPro" id="IPR046335">
    <property type="entry name" value="LacI/GalR-like_sensor"/>
</dbReference>
<dbReference type="SMART" id="SM00354">
    <property type="entry name" value="HTH_LACI"/>
    <property type="match status" value="1"/>
</dbReference>
<evidence type="ECO:0000259" key="4">
    <source>
        <dbReference type="PROSITE" id="PS50932"/>
    </source>
</evidence>
<dbReference type="PROSITE" id="PS50932">
    <property type="entry name" value="HTH_LACI_2"/>
    <property type="match status" value="1"/>
</dbReference>
<feature type="domain" description="HTH lacI-type" evidence="4">
    <location>
        <begin position="1"/>
        <end position="53"/>
    </location>
</feature>
<dbReference type="InterPro" id="IPR028082">
    <property type="entry name" value="Peripla_BP_I"/>
</dbReference>
<dbReference type="GO" id="GO:0003700">
    <property type="term" value="F:DNA-binding transcription factor activity"/>
    <property type="evidence" value="ECO:0007669"/>
    <property type="project" value="TreeGrafter"/>
</dbReference>
<dbReference type="SUPFAM" id="SSF53822">
    <property type="entry name" value="Periplasmic binding protein-like I"/>
    <property type="match status" value="1"/>
</dbReference>
<dbReference type="InterPro" id="IPR000843">
    <property type="entry name" value="HTH_LacI"/>
</dbReference>
<proteinExistence type="predicted"/>
<keyword evidence="2" id="KW-0238">DNA-binding</keyword>
<dbReference type="Proteomes" id="UP000475214">
    <property type="component" value="Unassembled WGS sequence"/>
</dbReference>
<dbReference type="PANTHER" id="PTHR30146:SF109">
    <property type="entry name" value="HTH-TYPE TRANSCRIPTIONAL REGULATOR GALS"/>
    <property type="match status" value="1"/>
</dbReference>
<dbReference type="Gene3D" id="3.40.50.2300">
    <property type="match status" value="2"/>
</dbReference>
<organism evidence="5 6">
    <name type="scientific">Phytoactinopolyspora halotolerans</name>
    <dbReference type="NCBI Taxonomy" id="1981512"/>
    <lineage>
        <taxon>Bacteria</taxon>
        <taxon>Bacillati</taxon>
        <taxon>Actinomycetota</taxon>
        <taxon>Actinomycetes</taxon>
        <taxon>Jiangellales</taxon>
        <taxon>Jiangellaceae</taxon>
        <taxon>Phytoactinopolyspora</taxon>
    </lineage>
</organism>
<dbReference type="SUPFAM" id="SSF47413">
    <property type="entry name" value="lambda repressor-like DNA-binding domains"/>
    <property type="match status" value="1"/>
</dbReference>
<dbReference type="InterPro" id="IPR010982">
    <property type="entry name" value="Lambda_DNA-bd_dom_sf"/>
</dbReference>
<name>A0A6L9S616_9ACTN</name>
<dbReference type="AlphaFoldDB" id="A0A6L9S616"/>
<keyword evidence="6" id="KW-1185">Reference proteome</keyword>
<dbReference type="PANTHER" id="PTHR30146">
    <property type="entry name" value="LACI-RELATED TRANSCRIPTIONAL REPRESSOR"/>
    <property type="match status" value="1"/>
</dbReference>
<evidence type="ECO:0000313" key="5">
    <source>
        <dbReference type="EMBL" id="NEE00885.1"/>
    </source>
</evidence>
<sequence>MRDVAEHAGVSVKTVSRVVNLEPHIRPEMVQRVRAAIEELGWVPNGSARALRTGRTGVVGIAVAELRRPYLAGLVEALVTEADRRGMQAAVEPTHRDPENVHAVLDARGRTFDGVVLIGDDDATAVVPDGLGERPVVAVQAPRISGAVDHVAEDVADAATLIARHLAVMGRAHPAILGPDRARTPGEPGSAPSAAMRSALFAAGFDVDSVQHVPLGGTWDRRAGQQAAADVLHRHPGVDSLICVNDEVALGALASLAAAGVDVPGQVAVVGYDNLDDGWFSTPSLTTIDPGREPLARAALDLLADRLSGQASAHARSAVVPVRLVRRESTLGAGAT</sequence>